<evidence type="ECO:0000256" key="3">
    <source>
        <dbReference type="ARBA" id="ARBA00023125"/>
    </source>
</evidence>
<dbReference type="InterPro" id="IPR050950">
    <property type="entry name" value="HTH-type_LysR_regulators"/>
</dbReference>
<dbReference type="PANTHER" id="PTHR30419">
    <property type="entry name" value="HTH-TYPE TRANSCRIPTIONAL REGULATOR YBHD"/>
    <property type="match status" value="1"/>
</dbReference>
<dbReference type="InterPro" id="IPR036388">
    <property type="entry name" value="WH-like_DNA-bd_sf"/>
</dbReference>
<evidence type="ECO:0000256" key="4">
    <source>
        <dbReference type="ARBA" id="ARBA00023163"/>
    </source>
</evidence>
<dbReference type="CDD" id="cd08440">
    <property type="entry name" value="PBP2_LTTR_like_4"/>
    <property type="match status" value="1"/>
</dbReference>
<dbReference type="RefSeq" id="WP_161096213.1">
    <property type="nucleotide sequence ID" value="NZ_WWCW01000016.1"/>
</dbReference>
<protein>
    <submittedName>
        <fullName evidence="6">LysR family transcriptional regulator</fullName>
    </submittedName>
</protein>
<dbReference type="Proteomes" id="UP000470302">
    <property type="component" value="Unassembled WGS sequence"/>
</dbReference>
<dbReference type="FunFam" id="1.10.10.10:FF:000001">
    <property type="entry name" value="LysR family transcriptional regulator"/>
    <property type="match status" value="1"/>
</dbReference>
<dbReference type="AlphaFoldDB" id="A0A845G2R0"/>
<keyword evidence="2" id="KW-0805">Transcription regulation</keyword>
<accession>A0A845G2R0</accession>
<evidence type="ECO:0000256" key="1">
    <source>
        <dbReference type="ARBA" id="ARBA00009437"/>
    </source>
</evidence>
<comment type="similarity">
    <text evidence="1">Belongs to the LysR transcriptional regulatory family.</text>
</comment>
<dbReference type="Pfam" id="PF00126">
    <property type="entry name" value="HTH_1"/>
    <property type="match status" value="1"/>
</dbReference>
<evidence type="ECO:0000313" key="7">
    <source>
        <dbReference type="Proteomes" id="UP000470302"/>
    </source>
</evidence>
<organism evidence="6 7">
    <name type="scientific">Duganella vulcania</name>
    <dbReference type="NCBI Taxonomy" id="2692166"/>
    <lineage>
        <taxon>Bacteria</taxon>
        <taxon>Pseudomonadati</taxon>
        <taxon>Pseudomonadota</taxon>
        <taxon>Betaproteobacteria</taxon>
        <taxon>Burkholderiales</taxon>
        <taxon>Oxalobacteraceae</taxon>
        <taxon>Telluria group</taxon>
        <taxon>Duganella</taxon>
    </lineage>
</organism>
<dbReference type="GO" id="GO:0003700">
    <property type="term" value="F:DNA-binding transcription factor activity"/>
    <property type="evidence" value="ECO:0007669"/>
    <property type="project" value="InterPro"/>
</dbReference>
<sequence>MNQLRFDLSDLQAMVAVVEQGGFRAAATALHLSQPALSRRIAKLEEALNVKLFERSTRRVALTLMGREFFVQAQEILDGVERSLHQISDLSRTHSGQVTVACVPSVAHHFLPPILQRFHLALPRVRVRVADEGAHEVLNIVARGEADFGVNFLGAGEPGIDFEPILKERFVLACLAGHPLARRRSVSWDDIGKHPYMTVAKSSGNRLLLDQAMAPAEQRPASFIEVRHVSTLLELVRAGLGAAVVPQLSMPSGATGAMLRAVPLAAPGIERTLGIIRRSGRVFAPAAQQLYEELKAALTA</sequence>
<feature type="domain" description="HTH lysR-type" evidence="5">
    <location>
        <begin position="6"/>
        <end position="63"/>
    </location>
</feature>
<dbReference type="PANTHER" id="PTHR30419:SF8">
    <property type="entry name" value="NITROGEN ASSIMILATION TRANSCRIPTIONAL ACTIVATOR-RELATED"/>
    <property type="match status" value="1"/>
</dbReference>
<dbReference type="InterPro" id="IPR005119">
    <property type="entry name" value="LysR_subst-bd"/>
</dbReference>
<dbReference type="GO" id="GO:0005829">
    <property type="term" value="C:cytosol"/>
    <property type="evidence" value="ECO:0007669"/>
    <property type="project" value="TreeGrafter"/>
</dbReference>
<evidence type="ECO:0000259" key="5">
    <source>
        <dbReference type="PROSITE" id="PS50931"/>
    </source>
</evidence>
<keyword evidence="3" id="KW-0238">DNA-binding</keyword>
<dbReference type="SUPFAM" id="SSF53850">
    <property type="entry name" value="Periplasmic binding protein-like II"/>
    <property type="match status" value="1"/>
</dbReference>
<dbReference type="PRINTS" id="PR00039">
    <property type="entry name" value="HTHLYSR"/>
</dbReference>
<dbReference type="SUPFAM" id="SSF46785">
    <property type="entry name" value="Winged helix' DNA-binding domain"/>
    <property type="match status" value="1"/>
</dbReference>
<evidence type="ECO:0000313" key="6">
    <source>
        <dbReference type="EMBL" id="MYM87028.1"/>
    </source>
</evidence>
<comment type="caution">
    <text evidence="6">The sequence shown here is derived from an EMBL/GenBank/DDBJ whole genome shotgun (WGS) entry which is preliminary data.</text>
</comment>
<dbReference type="Gene3D" id="3.40.190.290">
    <property type="match status" value="1"/>
</dbReference>
<reference evidence="6 7" key="1">
    <citation type="submission" date="2020-01" db="EMBL/GenBank/DDBJ databases">
        <title>Novel species isolated from a subtropical stream in China.</title>
        <authorList>
            <person name="Lu H."/>
        </authorList>
    </citation>
    <scope>NUCLEOTIDE SEQUENCE [LARGE SCALE GENOMIC DNA]</scope>
    <source>
        <strain evidence="6 7">FT82W</strain>
    </source>
</reference>
<dbReference type="EMBL" id="WWCW01000016">
    <property type="protein sequence ID" value="MYM87028.1"/>
    <property type="molecule type" value="Genomic_DNA"/>
</dbReference>
<evidence type="ECO:0000256" key="2">
    <source>
        <dbReference type="ARBA" id="ARBA00023015"/>
    </source>
</evidence>
<name>A0A845G2R0_9BURK</name>
<gene>
    <name evidence="6" type="ORF">GTP91_07515</name>
</gene>
<dbReference type="Pfam" id="PF03466">
    <property type="entry name" value="LysR_substrate"/>
    <property type="match status" value="1"/>
</dbReference>
<dbReference type="InterPro" id="IPR036390">
    <property type="entry name" value="WH_DNA-bd_sf"/>
</dbReference>
<proteinExistence type="inferred from homology"/>
<dbReference type="GO" id="GO:0003677">
    <property type="term" value="F:DNA binding"/>
    <property type="evidence" value="ECO:0007669"/>
    <property type="project" value="UniProtKB-KW"/>
</dbReference>
<keyword evidence="4" id="KW-0804">Transcription</keyword>
<dbReference type="InterPro" id="IPR000847">
    <property type="entry name" value="LysR_HTH_N"/>
</dbReference>
<dbReference type="PROSITE" id="PS50931">
    <property type="entry name" value="HTH_LYSR"/>
    <property type="match status" value="1"/>
</dbReference>
<dbReference type="Gene3D" id="1.10.10.10">
    <property type="entry name" value="Winged helix-like DNA-binding domain superfamily/Winged helix DNA-binding domain"/>
    <property type="match status" value="1"/>
</dbReference>